<keyword evidence="5" id="KW-1003">Cell membrane</keyword>
<dbReference type="PANTHER" id="PTHR12002">
    <property type="entry name" value="CLAUDIN"/>
    <property type="match status" value="1"/>
</dbReference>
<evidence type="ECO:0000256" key="9">
    <source>
        <dbReference type="ARBA" id="ARBA00023136"/>
    </source>
</evidence>
<evidence type="ECO:0000256" key="1">
    <source>
        <dbReference type="ARBA" id="ARBA00004435"/>
    </source>
</evidence>
<dbReference type="GO" id="GO:0005198">
    <property type="term" value="F:structural molecule activity"/>
    <property type="evidence" value="ECO:0007669"/>
    <property type="project" value="InterPro"/>
</dbReference>
<gene>
    <name evidence="12" type="primary">LOC113064612</name>
</gene>
<dbReference type="PRINTS" id="PR01077">
    <property type="entry name" value="CLAUDIN"/>
</dbReference>
<dbReference type="InterPro" id="IPR004031">
    <property type="entry name" value="PMP22/EMP/MP20/Claudin"/>
</dbReference>
<organism evidence="11 12">
    <name type="scientific">Carassius auratus</name>
    <name type="common">Goldfish</name>
    <dbReference type="NCBI Taxonomy" id="7957"/>
    <lineage>
        <taxon>Eukaryota</taxon>
        <taxon>Metazoa</taxon>
        <taxon>Chordata</taxon>
        <taxon>Craniata</taxon>
        <taxon>Vertebrata</taxon>
        <taxon>Euteleostomi</taxon>
        <taxon>Actinopterygii</taxon>
        <taxon>Neopterygii</taxon>
        <taxon>Teleostei</taxon>
        <taxon>Ostariophysi</taxon>
        <taxon>Cypriniformes</taxon>
        <taxon>Cyprinidae</taxon>
        <taxon>Cyprininae</taxon>
        <taxon>Carassius</taxon>
    </lineage>
</organism>
<sequence length="205" mass="22463">MALQIVAYILSVTGLCGLIIGTFTNEWKILGHDNDKTVSQEKYEGLWMQCSVDRSSVAVCTNYNSLLHQTYEIQLGRAMMIVSIVFSSLAALVAIPGLKSTRCIEENEKLKDRAAFLGGILSVCGGMFALGITSWFIYEIVDAFFQDETQTDRYVVGRSLIGAFVASVLCLFGGILLCACSVTHLQSNKILSKRPVSINPGKEYV</sequence>
<dbReference type="Gene3D" id="1.20.140.150">
    <property type="match status" value="1"/>
</dbReference>
<dbReference type="GeneID" id="113064612"/>
<protein>
    <submittedName>
        <fullName evidence="12">Claudin-1-like</fullName>
    </submittedName>
</protein>
<evidence type="ECO:0000256" key="3">
    <source>
        <dbReference type="ARBA" id="ARBA00008295"/>
    </source>
</evidence>
<dbReference type="InterPro" id="IPR006187">
    <property type="entry name" value="Claudin"/>
</dbReference>
<evidence type="ECO:0000256" key="10">
    <source>
        <dbReference type="SAM" id="Phobius"/>
    </source>
</evidence>
<evidence type="ECO:0000313" key="12">
    <source>
        <dbReference type="RefSeq" id="XP_026091234.1"/>
    </source>
</evidence>
<proteinExistence type="inferred from homology"/>
<evidence type="ECO:0000256" key="8">
    <source>
        <dbReference type="ARBA" id="ARBA00022989"/>
    </source>
</evidence>
<keyword evidence="8 10" id="KW-1133">Transmembrane helix</keyword>
<dbReference type="Pfam" id="PF00822">
    <property type="entry name" value="PMP22_Claudin"/>
    <property type="match status" value="1"/>
</dbReference>
<evidence type="ECO:0000256" key="4">
    <source>
        <dbReference type="ARBA" id="ARBA00022427"/>
    </source>
</evidence>
<feature type="transmembrane region" description="Helical" evidence="10">
    <location>
        <begin position="116"/>
        <end position="138"/>
    </location>
</feature>
<dbReference type="KEGG" id="caua:113064612"/>
<keyword evidence="11" id="KW-1185">Reference proteome</keyword>
<keyword evidence="9 10" id="KW-0472">Membrane</keyword>
<dbReference type="GO" id="GO:0005923">
    <property type="term" value="C:bicellular tight junction"/>
    <property type="evidence" value="ECO:0007669"/>
    <property type="project" value="UniProtKB-SubCell"/>
</dbReference>
<feature type="transmembrane region" description="Helical" evidence="10">
    <location>
        <begin position="75"/>
        <end position="95"/>
    </location>
</feature>
<keyword evidence="6 10" id="KW-0812">Transmembrane</keyword>
<comment type="subcellular location">
    <subcellularLocation>
        <location evidence="1">Cell junction</location>
        <location evidence="1">Tight junction</location>
    </subcellularLocation>
    <subcellularLocation>
        <location evidence="2">Cell membrane</location>
        <topology evidence="2">Multi-pass membrane protein</topology>
    </subcellularLocation>
</comment>
<dbReference type="GO" id="GO:0005886">
    <property type="term" value="C:plasma membrane"/>
    <property type="evidence" value="ECO:0007669"/>
    <property type="project" value="UniProtKB-SubCell"/>
</dbReference>
<comment type="similarity">
    <text evidence="3">Belongs to the claudin family.</text>
</comment>
<evidence type="ECO:0000313" key="11">
    <source>
        <dbReference type="Proteomes" id="UP000515129"/>
    </source>
</evidence>
<feature type="transmembrane region" description="Helical" evidence="10">
    <location>
        <begin position="158"/>
        <end position="185"/>
    </location>
</feature>
<accession>A0A6P6M3P4</accession>
<evidence type="ECO:0000256" key="7">
    <source>
        <dbReference type="ARBA" id="ARBA00022949"/>
    </source>
</evidence>
<dbReference type="RefSeq" id="XP_026091234.1">
    <property type="nucleotide sequence ID" value="XM_026235449.1"/>
</dbReference>
<feature type="transmembrane region" description="Helical" evidence="10">
    <location>
        <begin position="5"/>
        <end position="24"/>
    </location>
</feature>
<dbReference type="AlphaFoldDB" id="A0A6P6M3P4"/>
<dbReference type="OrthoDB" id="8928700at2759"/>
<name>A0A6P6M3P4_CARAU</name>
<keyword evidence="7" id="KW-0965">Cell junction</keyword>
<reference evidence="12" key="1">
    <citation type="submission" date="2025-08" db="UniProtKB">
        <authorList>
            <consortium name="RefSeq"/>
        </authorList>
    </citation>
    <scope>IDENTIFICATION</scope>
    <source>
        <strain evidence="12">Wakin</strain>
        <tissue evidence="12">Muscle</tissue>
    </source>
</reference>
<evidence type="ECO:0000256" key="6">
    <source>
        <dbReference type="ARBA" id="ARBA00022692"/>
    </source>
</evidence>
<evidence type="ECO:0000256" key="5">
    <source>
        <dbReference type="ARBA" id="ARBA00022475"/>
    </source>
</evidence>
<evidence type="ECO:0000256" key="2">
    <source>
        <dbReference type="ARBA" id="ARBA00004651"/>
    </source>
</evidence>
<keyword evidence="4" id="KW-0796">Tight junction</keyword>
<dbReference type="Proteomes" id="UP000515129">
    <property type="component" value="Chromosome 47"/>
</dbReference>